<gene>
    <name evidence="4" type="primary">LOC104595346</name>
</gene>
<dbReference type="InterPro" id="IPR000089">
    <property type="entry name" value="Biotin_lipoyl"/>
</dbReference>
<dbReference type="Gene3D" id="2.40.50.100">
    <property type="match status" value="1"/>
</dbReference>
<dbReference type="AlphaFoldDB" id="A0A1U7ZQX9"/>
<dbReference type="Proteomes" id="UP000189703">
    <property type="component" value="Unplaced"/>
</dbReference>
<dbReference type="STRING" id="4432.A0A1U7ZQX9"/>
<dbReference type="GeneID" id="104595346"/>
<dbReference type="FunCoup" id="A0A1U7ZQX9">
    <property type="interactions" value="1068"/>
</dbReference>
<feature type="domain" description="Lipoyl-binding" evidence="2">
    <location>
        <begin position="217"/>
        <end position="268"/>
    </location>
</feature>
<evidence type="ECO:0000256" key="1">
    <source>
        <dbReference type="SAM" id="MobiDB-lite"/>
    </source>
</evidence>
<dbReference type="CDD" id="cd06850">
    <property type="entry name" value="biotinyl_domain"/>
    <property type="match status" value="1"/>
</dbReference>
<feature type="region of interest" description="Disordered" evidence="1">
    <location>
        <begin position="133"/>
        <end position="158"/>
    </location>
</feature>
<dbReference type="OMA" id="IHSPRVG"/>
<dbReference type="SUPFAM" id="SSF51230">
    <property type="entry name" value="Single hybrid motif"/>
    <property type="match status" value="1"/>
</dbReference>
<organism evidence="3 4">
    <name type="scientific">Nelumbo nucifera</name>
    <name type="common">Sacred lotus</name>
    <dbReference type="NCBI Taxonomy" id="4432"/>
    <lineage>
        <taxon>Eukaryota</taxon>
        <taxon>Viridiplantae</taxon>
        <taxon>Streptophyta</taxon>
        <taxon>Embryophyta</taxon>
        <taxon>Tracheophyta</taxon>
        <taxon>Spermatophyta</taxon>
        <taxon>Magnoliopsida</taxon>
        <taxon>Proteales</taxon>
        <taxon>Nelumbonaceae</taxon>
        <taxon>Nelumbo</taxon>
    </lineage>
</organism>
<evidence type="ECO:0000313" key="3">
    <source>
        <dbReference type="Proteomes" id="UP000189703"/>
    </source>
</evidence>
<accession>A0A1U7ZQX9</accession>
<name>A0A1U7ZQX9_NELNU</name>
<dbReference type="GO" id="GO:0006633">
    <property type="term" value="P:fatty acid biosynthetic process"/>
    <property type="evidence" value="ECO:0000318"/>
    <property type="project" value="GO_Central"/>
</dbReference>
<dbReference type="InterPro" id="IPR053217">
    <property type="entry name" value="ACC_Biotin_Carrier"/>
</dbReference>
<evidence type="ECO:0000313" key="4">
    <source>
        <dbReference type="RefSeq" id="XP_010254347.1"/>
    </source>
</evidence>
<dbReference type="InterPro" id="IPR011053">
    <property type="entry name" value="Single_hybrid_motif"/>
</dbReference>
<dbReference type="FunFam" id="2.40.50.100:FF:000059">
    <property type="entry name" value="Biotin/lipoyl attachment domain-containing protein"/>
    <property type="match status" value="1"/>
</dbReference>
<keyword evidence="3" id="KW-1185">Reference proteome</keyword>
<dbReference type="PANTHER" id="PTHR47597">
    <property type="entry name" value="IS A MEMBER OF THE PF|00364 BIOTIN-REQUIRING ENZYMES FAMILY-RELATED"/>
    <property type="match status" value="1"/>
</dbReference>
<feature type="compositionally biased region" description="Polar residues" evidence="1">
    <location>
        <begin position="147"/>
        <end position="158"/>
    </location>
</feature>
<dbReference type="eggNOG" id="KOG0017">
    <property type="taxonomic scope" value="Eukaryota"/>
</dbReference>
<dbReference type="InParanoid" id="A0A1U7ZQX9"/>
<dbReference type="RefSeq" id="XP_010254347.1">
    <property type="nucleotide sequence ID" value="XM_010256045.2"/>
</dbReference>
<reference evidence="4" key="1">
    <citation type="submission" date="2025-08" db="UniProtKB">
        <authorList>
            <consortium name="RefSeq"/>
        </authorList>
    </citation>
    <scope>IDENTIFICATION</scope>
</reference>
<sequence length="279" mass="30037">MAAFLISGNLGCVSNARLSSFYMDFGRTRSASMQTSYAIRSWGRQKQPQYAGFISTKQKKPLSVSCSSSSEVETAADLDSLQEKKSNGITRQIIPNSTEVQALLTEICDTTYIAEFELKLAGFRLYVTRDVAGKSAPPPPPSSLPANVSTTSDAPALNGSVSTPSLAIAKAVPSSGEIQRMLNKDTDESLVILQSPKVGYFRRSRTIKGKRAPPSCQEKQVVKEGQVLCFIEQLGGQIPIESDVSGEVIKILRDDGEPVGYGDALIAILPSFPGIKKLQ</sequence>
<dbReference type="KEGG" id="nnu:104595346"/>
<dbReference type="OrthoDB" id="529457at2759"/>
<dbReference type="PANTHER" id="PTHR47597:SF1">
    <property type="entry name" value="IS A MEMBER OF THE PF|00364 BIOTIN-REQUIRING ENZYMES FAMILY-RELATED"/>
    <property type="match status" value="1"/>
</dbReference>
<dbReference type="Pfam" id="PF00364">
    <property type="entry name" value="Biotin_lipoyl"/>
    <property type="match status" value="1"/>
</dbReference>
<evidence type="ECO:0000259" key="2">
    <source>
        <dbReference type="Pfam" id="PF00364"/>
    </source>
</evidence>
<proteinExistence type="predicted"/>
<protein>
    <submittedName>
        <fullName evidence="4">Uncharacterized protein LOC104595346 isoform X1</fullName>
    </submittedName>
</protein>